<gene>
    <name evidence="2" type="ORF">DW192_09705</name>
</gene>
<evidence type="ECO:0000313" key="2">
    <source>
        <dbReference type="EMBL" id="RHH81606.1"/>
    </source>
</evidence>
<comment type="caution">
    <text evidence="2">The sequence shown here is derived from an EMBL/GenBank/DDBJ whole genome shotgun (WGS) entry which is preliminary data.</text>
</comment>
<accession>A0A3R6GUU8</accession>
<name>A0A3R6GUU8_9BACT</name>
<dbReference type="Proteomes" id="UP000284548">
    <property type="component" value="Unassembled WGS sequence"/>
</dbReference>
<reference evidence="2 3" key="1">
    <citation type="submission" date="2018-08" db="EMBL/GenBank/DDBJ databases">
        <title>A genome reference for cultivated species of the human gut microbiota.</title>
        <authorList>
            <person name="Zou Y."/>
            <person name="Xue W."/>
            <person name="Luo G."/>
        </authorList>
    </citation>
    <scope>NUCLEOTIDE SEQUENCE [LARGE SCALE GENOMIC DNA]</scope>
    <source>
        <strain evidence="2 3">AM16-54</strain>
    </source>
</reference>
<evidence type="ECO:0000313" key="3">
    <source>
        <dbReference type="Proteomes" id="UP000284548"/>
    </source>
</evidence>
<sequence length="521" mass="56886">MKTTITRFLMCCILFAVSFVTSFAADKLILIGDAAPDGWALNNSVAMLNQGNDVWKVTVQLKADEGFKFLTDTDFGSFQYRAGDSDVMLSDGVAATLYDSGENANDNKFKVSEAANYDVVCDLTNKTVTVTKSAYQEHALRYAALWMVGGATPGGWSIGDGVQLNQHEDNPLVYSATTWLTTGEFKLATNKYADFEQSMFQRDAADATKMVLGGDDNKWNITEPATYDVEVNVADMTISLKKHYADFKADCMLILGDAVKSGWDMSNSVAMLEGESGVWTATVYLAADQGFKFYAENDIFNGLQYRAAGEENVTLAEGAATSLVSSEVNRNDSKFQVAEAGNYVITCDLNAGTITVKKADYQDNEIVYAALWLVGDATENGWDLGQPVVLAQDASNPMVYTATADLKEGELQVVVNKFTSYNSDVYVSDATDATKAILVNKDSEKNNWKITEAGKYDVKLNVLDNTMSIIKNVPSAISSVNANGEQAPVEYYTLEGMRVNQQVKGIYIMRQGNKVVKVSNK</sequence>
<dbReference type="EMBL" id="QRKB01000024">
    <property type="protein sequence ID" value="RHH81606.1"/>
    <property type="molecule type" value="Genomic_DNA"/>
</dbReference>
<proteinExistence type="predicted"/>
<feature type="chain" id="PRO_5018709181" evidence="1">
    <location>
        <begin position="25"/>
        <end position="521"/>
    </location>
</feature>
<keyword evidence="1" id="KW-0732">Signal</keyword>
<dbReference type="GO" id="GO:2001070">
    <property type="term" value="F:starch binding"/>
    <property type="evidence" value="ECO:0007669"/>
    <property type="project" value="InterPro"/>
</dbReference>
<dbReference type="RefSeq" id="WP_118255053.1">
    <property type="nucleotide sequence ID" value="NZ_QRKB01000024.1"/>
</dbReference>
<protein>
    <submittedName>
        <fullName evidence="2">SusF/SusE family outer membrane protein</fullName>
    </submittedName>
</protein>
<organism evidence="2 3">
    <name type="scientific">Segatella copri</name>
    <dbReference type="NCBI Taxonomy" id="165179"/>
    <lineage>
        <taxon>Bacteria</taxon>
        <taxon>Pseudomonadati</taxon>
        <taxon>Bacteroidota</taxon>
        <taxon>Bacteroidia</taxon>
        <taxon>Bacteroidales</taxon>
        <taxon>Prevotellaceae</taxon>
        <taxon>Segatella</taxon>
    </lineage>
</organism>
<evidence type="ECO:0000256" key="1">
    <source>
        <dbReference type="SAM" id="SignalP"/>
    </source>
</evidence>
<dbReference type="Gene3D" id="2.60.40.3620">
    <property type="match status" value="4"/>
</dbReference>
<dbReference type="GO" id="GO:0019867">
    <property type="term" value="C:outer membrane"/>
    <property type="evidence" value="ECO:0007669"/>
    <property type="project" value="InterPro"/>
</dbReference>
<feature type="signal peptide" evidence="1">
    <location>
        <begin position="1"/>
        <end position="24"/>
    </location>
</feature>
<dbReference type="AlphaFoldDB" id="A0A3R6GUU8"/>